<dbReference type="STRING" id="370764.SAMN04489810_1778"/>
<proteinExistence type="predicted"/>
<dbReference type="InterPro" id="IPR029016">
    <property type="entry name" value="GAF-like_dom_sf"/>
</dbReference>
<organism evidence="4 5">
    <name type="scientific">Microbacterium pygmaeum</name>
    <dbReference type="NCBI Taxonomy" id="370764"/>
    <lineage>
        <taxon>Bacteria</taxon>
        <taxon>Bacillati</taxon>
        <taxon>Actinomycetota</taxon>
        <taxon>Actinomycetes</taxon>
        <taxon>Micrococcales</taxon>
        <taxon>Microbacteriaceae</taxon>
        <taxon>Microbacterium</taxon>
    </lineage>
</organism>
<dbReference type="PROSITE" id="PS50921">
    <property type="entry name" value="ANTAR"/>
    <property type="match status" value="1"/>
</dbReference>
<evidence type="ECO:0000256" key="1">
    <source>
        <dbReference type="ARBA" id="ARBA00023015"/>
    </source>
</evidence>
<reference evidence="4 5" key="1">
    <citation type="submission" date="2016-10" db="EMBL/GenBank/DDBJ databases">
        <authorList>
            <person name="de Groot N.N."/>
        </authorList>
    </citation>
    <scope>NUCLEOTIDE SEQUENCE [LARGE SCALE GENOMIC DNA]</scope>
    <source>
        <strain evidence="4 5">DSM 23142</strain>
    </source>
</reference>
<evidence type="ECO:0000259" key="3">
    <source>
        <dbReference type="PROSITE" id="PS50921"/>
    </source>
</evidence>
<evidence type="ECO:0000313" key="4">
    <source>
        <dbReference type="EMBL" id="SDG96659.1"/>
    </source>
</evidence>
<sequence length="235" mass="24852">MADEFGAALTALDRAGNPPQAFCDVVADTFPVTGAAVSTLGDVLGSETLAATDATAARLDELQFDLGEGPCWDAVTTGIPVLQPDIRRFGGNRWPTLVSALATEPVASIFAFPLVVGPLRFGAIDLYSNEPVTLDATSASRVSAMAEVVSRRVLQRALENLGLQTEDGGNAFSRRLIHQATGMVLAQIGVTAEDARLVIQGHAFSQGRPMMEIAQAIISGDLRFSRLNGRIEVDE</sequence>
<dbReference type="InterPro" id="IPR003018">
    <property type="entry name" value="GAF"/>
</dbReference>
<dbReference type="InterPro" id="IPR036388">
    <property type="entry name" value="WH-like_DNA-bd_sf"/>
</dbReference>
<name>A0A1G7YK87_9MICO</name>
<dbReference type="Gene3D" id="3.30.450.40">
    <property type="match status" value="1"/>
</dbReference>
<feature type="domain" description="ANTAR" evidence="3">
    <location>
        <begin position="157"/>
        <end position="218"/>
    </location>
</feature>
<evidence type="ECO:0000256" key="2">
    <source>
        <dbReference type="ARBA" id="ARBA00023163"/>
    </source>
</evidence>
<dbReference type="SMART" id="SM01012">
    <property type="entry name" value="ANTAR"/>
    <property type="match status" value="1"/>
</dbReference>
<dbReference type="Gene3D" id="1.10.10.10">
    <property type="entry name" value="Winged helix-like DNA-binding domain superfamily/Winged helix DNA-binding domain"/>
    <property type="match status" value="1"/>
</dbReference>
<gene>
    <name evidence="4" type="ORF">SAMN04489810_1778</name>
</gene>
<dbReference type="Proteomes" id="UP000199009">
    <property type="component" value="Chromosome I"/>
</dbReference>
<dbReference type="GO" id="GO:0003723">
    <property type="term" value="F:RNA binding"/>
    <property type="evidence" value="ECO:0007669"/>
    <property type="project" value="InterPro"/>
</dbReference>
<protein>
    <submittedName>
        <fullName evidence="4">ANTAR domain-containing protein</fullName>
    </submittedName>
</protein>
<evidence type="ECO:0000313" key="5">
    <source>
        <dbReference type="Proteomes" id="UP000199009"/>
    </source>
</evidence>
<dbReference type="RefSeq" id="WP_091488853.1">
    <property type="nucleotide sequence ID" value="NZ_LT629692.1"/>
</dbReference>
<dbReference type="Pfam" id="PF13185">
    <property type="entry name" value="GAF_2"/>
    <property type="match status" value="1"/>
</dbReference>
<dbReference type="SUPFAM" id="SSF55781">
    <property type="entry name" value="GAF domain-like"/>
    <property type="match status" value="1"/>
</dbReference>
<keyword evidence="5" id="KW-1185">Reference proteome</keyword>
<keyword evidence="1" id="KW-0805">Transcription regulation</keyword>
<accession>A0A1G7YK87</accession>
<keyword evidence="2" id="KW-0804">Transcription</keyword>
<dbReference type="Pfam" id="PF03861">
    <property type="entry name" value="ANTAR"/>
    <property type="match status" value="1"/>
</dbReference>
<dbReference type="AlphaFoldDB" id="A0A1G7YK87"/>
<dbReference type="OrthoDB" id="7466251at2"/>
<dbReference type="InterPro" id="IPR005561">
    <property type="entry name" value="ANTAR"/>
</dbReference>
<dbReference type="EMBL" id="LT629692">
    <property type="protein sequence ID" value="SDG96659.1"/>
    <property type="molecule type" value="Genomic_DNA"/>
</dbReference>